<sequence>MTGLDFTSCQPKTKSEAIRLAIHLRDIRDQAAEYPEIYVKRIAFPISVVEADVILCSDDLFNAVGCRSVLEEFSRSPSPSGLGDQACIATRRHVVGDGRPQP</sequence>
<accession>A0A0S4LEY2</accession>
<dbReference type="STRING" id="1742972.COMA1_20142"/>
<proteinExistence type="predicted"/>
<protein>
    <submittedName>
        <fullName evidence="1">Uncharacterized protein</fullName>
    </submittedName>
</protein>
<keyword evidence="2" id="KW-1185">Reference proteome</keyword>
<organism evidence="1 2">
    <name type="scientific">Candidatus Nitrospira nitrosa</name>
    <dbReference type="NCBI Taxonomy" id="1742972"/>
    <lineage>
        <taxon>Bacteria</taxon>
        <taxon>Pseudomonadati</taxon>
        <taxon>Nitrospirota</taxon>
        <taxon>Nitrospiria</taxon>
        <taxon>Nitrospirales</taxon>
        <taxon>Nitrospiraceae</taxon>
        <taxon>Nitrospira</taxon>
    </lineage>
</organism>
<reference evidence="1 2" key="1">
    <citation type="submission" date="2015-10" db="EMBL/GenBank/DDBJ databases">
        <authorList>
            <person name="Gilbert D.G."/>
        </authorList>
    </citation>
    <scope>NUCLEOTIDE SEQUENCE [LARGE SCALE GENOMIC DNA]</scope>
    <source>
        <strain evidence="1">COMA1</strain>
    </source>
</reference>
<dbReference type="EMBL" id="CZQA01000008">
    <property type="protein sequence ID" value="CUS35144.1"/>
    <property type="molecule type" value="Genomic_DNA"/>
</dbReference>
<evidence type="ECO:0000313" key="2">
    <source>
        <dbReference type="Proteomes" id="UP000199032"/>
    </source>
</evidence>
<name>A0A0S4LEY2_9BACT</name>
<dbReference type="AlphaFoldDB" id="A0A0S4LEY2"/>
<dbReference type="Proteomes" id="UP000199032">
    <property type="component" value="Unassembled WGS sequence"/>
</dbReference>
<evidence type="ECO:0000313" key="1">
    <source>
        <dbReference type="EMBL" id="CUS35144.1"/>
    </source>
</evidence>
<gene>
    <name evidence="1" type="ORF">COMA1_20142</name>
</gene>